<accession>A0A367KW34</accession>
<protein>
    <submittedName>
        <fullName evidence="4">Uncharacterized protein</fullName>
    </submittedName>
</protein>
<evidence type="ECO:0000256" key="3">
    <source>
        <dbReference type="PROSITE-ProRule" id="PRU00339"/>
    </source>
</evidence>
<evidence type="ECO:0000313" key="5">
    <source>
        <dbReference type="Proteomes" id="UP000253551"/>
    </source>
</evidence>
<keyword evidence="5" id="KW-1185">Reference proteome</keyword>
<dbReference type="Proteomes" id="UP000253551">
    <property type="component" value="Unassembled WGS sequence"/>
</dbReference>
<feature type="repeat" description="TPR" evidence="3">
    <location>
        <begin position="336"/>
        <end position="369"/>
    </location>
</feature>
<evidence type="ECO:0000313" key="4">
    <source>
        <dbReference type="EMBL" id="RCI06406.1"/>
    </source>
</evidence>
<dbReference type="PROSITE" id="PS50005">
    <property type="entry name" value="TPR"/>
    <property type="match status" value="3"/>
</dbReference>
<evidence type="ECO:0000256" key="2">
    <source>
        <dbReference type="ARBA" id="ARBA00038210"/>
    </source>
</evidence>
<dbReference type="PANTHER" id="PTHR12558:SF13">
    <property type="entry name" value="CELL DIVISION CYCLE PROTEIN 27 HOMOLOG"/>
    <property type="match status" value="1"/>
</dbReference>
<gene>
    <name evidence="4" type="ORF">CU098_000882</name>
</gene>
<sequence length="488" mass="56565">LCDIAPDNIDLKAAGMLPKDTFKQLDFDDIDLSKSPISYLPPKPSADQHDISFNDNLATCNEIRNNSWSLPAIRNDYRELSVNELKALVKNIPDTIDEELIERSETEKQKDTMIKDILEDIKKMKADEAYKSKHGLHKKPPTRTTQISKMDVMQMDEEEEEEPMPGFMSYGRLSSAAPRIASNLTEHKKQEKLYRESIMSYFLPIPSREFYQFKNQRTEEAILAGMNAVLKVLRILANGYYCQSIYRCKEAALTLQKLDDKQYSSARVLNILGNAYYHAGDYESSRYFFRHAFSIAPWYCESVPLYSTCLWYLGSQKERELNVLTFVMKNNRSHLFEAYIVAGNWNKLAGKSNEALQWFQKAVDLDASQFYGHTLLGYEEWEKQSFLQAKEHFAKSLIANKRSYMAWYGMASAYIGMEQFQQAASYLAEAIRLNPHNPTMASTMADIMFELKDYQAARFYIETAISMHKDKEYIKFLSEIEEKILEEQ</sequence>
<reference evidence="4 5" key="1">
    <citation type="journal article" date="2018" name="G3 (Bethesda)">
        <title>Phylogenetic and Phylogenomic Definition of Rhizopus Species.</title>
        <authorList>
            <person name="Gryganskyi A.P."/>
            <person name="Golan J."/>
            <person name="Dolatabadi S."/>
            <person name="Mondo S."/>
            <person name="Robb S."/>
            <person name="Idnurm A."/>
            <person name="Muszewska A."/>
            <person name="Steczkiewicz K."/>
            <person name="Masonjones S."/>
            <person name="Liao H.L."/>
            <person name="Gajdeczka M.T."/>
            <person name="Anike F."/>
            <person name="Vuek A."/>
            <person name="Anishchenko I.M."/>
            <person name="Voigt K."/>
            <person name="de Hoog G.S."/>
            <person name="Smith M.E."/>
            <person name="Heitman J."/>
            <person name="Vilgalys R."/>
            <person name="Stajich J.E."/>
        </authorList>
    </citation>
    <scope>NUCLEOTIDE SEQUENCE [LARGE SCALE GENOMIC DNA]</scope>
    <source>
        <strain evidence="4 5">LSU 92-RS-03</strain>
    </source>
</reference>
<dbReference type="AlphaFoldDB" id="A0A367KW34"/>
<dbReference type="GO" id="GO:0005680">
    <property type="term" value="C:anaphase-promoting complex"/>
    <property type="evidence" value="ECO:0007669"/>
    <property type="project" value="UniProtKB-ARBA"/>
</dbReference>
<dbReference type="InterPro" id="IPR011990">
    <property type="entry name" value="TPR-like_helical_dom_sf"/>
</dbReference>
<dbReference type="SMART" id="SM00028">
    <property type="entry name" value="TPR"/>
    <property type="match status" value="5"/>
</dbReference>
<evidence type="ECO:0000256" key="1">
    <source>
        <dbReference type="ARBA" id="ARBA00022803"/>
    </source>
</evidence>
<feature type="non-terminal residue" evidence="4">
    <location>
        <position position="1"/>
    </location>
</feature>
<dbReference type="EMBL" id="PJQM01000160">
    <property type="protein sequence ID" value="RCI06406.1"/>
    <property type="molecule type" value="Genomic_DNA"/>
</dbReference>
<feature type="repeat" description="TPR" evidence="3">
    <location>
        <begin position="404"/>
        <end position="437"/>
    </location>
</feature>
<dbReference type="Pfam" id="PF13374">
    <property type="entry name" value="TPR_10"/>
    <property type="match status" value="1"/>
</dbReference>
<dbReference type="STRING" id="4846.A0A367KW34"/>
<organism evidence="4 5">
    <name type="scientific">Rhizopus stolonifer</name>
    <name type="common">Rhizopus nigricans</name>
    <dbReference type="NCBI Taxonomy" id="4846"/>
    <lineage>
        <taxon>Eukaryota</taxon>
        <taxon>Fungi</taxon>
        <taxon>Fungi incertae sedis</taxon>
        <taxon>Mucoromycota</taxon>
        <taxon>Mucoromycotina</taxon>
        <taxon>Mucoromycetes</taxon>
        <taxon>Mucorales</taxon>
        <taxon>Mucorineae</taxon>
        <taxon>Rhizopodaceae</taxon>
        <taxon>Rhizopus</taxon>
    </lineage>
</organism>
<dbReference type="InterPro" id="IPR019734">
    <property type="entry name" value="TPR_rpt"/>
</dbReference>
<dbReference type="Pfam" id="PF14559">
    <property type="entry name" value="TPR_19"/>
    <property type="match status" value="1"/>
</dbReference>
<dbReference type="GO" id="GO:0051301">
    <property type="term" value="P:cell division"/>
    <property type="evidence" value="ECO:0007669"/>
    <property type="project" value="TreeGrafter"/>
</dbReference>
<feature type="repeat" description="TPR" evidence="3">
    <location>
        <begin position="266"/>
        <end position="299"/>
    </location>
</feature>
<dbReference type="SUPFAM" id="SSF48452">
    <property type="entry name" value="TPR-like"/>
    <property type="match status" value="1"/>
</dbReference>
<dbReference type="Gene3D" id="1.25.40.10">
    <property type="entry name" value="Tetratricopeptide repeat domain"/>
    <property type="match status" value="2"/>
</dbReference>
<name>A0A367KW34_RHIST</name>
<keyword evidence="1 3" id="KW-0802">TPR repeat</keyword>
<dbReference type="PANTHER" id="PTHR12558">
    <property type="entry name" value="CELL DIVISION CYCLE 16,23,27"/>
    <property type="match status" value="1"/>
</dbReference>
<comment type="similarity">
    <text evidence="2">Belongs to the APC3/CDC27 family.</text>
</comment>
<proteinExistence type="inferred from homology"/>
<dbReference type="OrthoDB" id="10248520at2759"/>
<comment type="caution">
    <text evidence="4">The sequence shown here is derived from an EMBL/GenBank/DDBJ whole genome shotgun (WGS) entry which is preliminary data.</text>
</comment>